<keyword evidence="2" id="KW-1185">Reference proteome</keyword>
<reference evidence="1 2" key="1">
    <citation type="journal article" date="2020" name="Nature">
        <title>Six reference-quality genomes reveal evolution of bat adaptations.</title>
        <authorList>
            <person name="Jebb D."/>
            <person name="Huang Z."/>
            <person name="Pippel M."/>
            <person name="Hughes G.M."/>
            <person name="Lavrichenko K."/>
            <person name="Devanna P."/>
            <person name="Winkler S."/>
            <person name="Jermiin L.S."/>
            <person name="Skirmuntt E.C."/>
            <person name="Katzourakis A."/>
            <person name="Burkitt-Gray L."/>
            <person name="Ray D.A."/>
            <person name="Sullivan K.A.M."/>
            <person name="Roscito J.G."/>
            <person name="Kirilenko B.M."/>
            <person name="Davalos L.M."/>
            <person name="Corthals A.P."/>
            <person name="Power M.L."/>
            <person name="Jones G."/>
            <person name="Ransome R.D."/>
            <person name="Dechmann D.K.N."/>
            <person name="Locatelli A.G."/>
            <person name="Puechmaille S.J."/>
            <person name="Fedrigo O."/>
            <person name="Jarvis E.D."/>
            <person name="Hiller M."/>
            <person name="Vernes S.C."/>
            <person name="Myers E.W."/>
            <person name="Teeling E.C."/>
        </authorList>
    </citation>
    <scope>NUCLEOTIDE SEQUENCE [LARGE SCALE GENOMIC DNA]</scope>
    <source>
        <strain evidence="1">MMolMol1</strain>
        <tissue evidence="1">Muscle</tissue>
    </source>
</reference>
<dbReference type="Proteomes" id="UP000550707">
    <property type="component" value="Unassembled WGS sequence"/>
</dbReference>
<name>A0A7J8HE48_MOLMO</name>
<dbReference type="EMBL" id="JACASF010000007">
    <property type="protein sequence ID" value="KAF6469962.1"/>
    <property type="molecule type" value="Genomic_DNA"/>
</dbReference>
<keyword evidence="1" id="KW-0328">Glycosyltransferase</keyword>
<comment type="caution">
    <text evidence="1">The sequence shown here is derived from an EMBL/GenBank/DDBJ whole genome shotgun (WGS) entry which is preliminary data.</text>
</comment>
<keyword evidence="1" id="KW-0808">Transferase</keyword>
<gene>
    <name evidence="1" type="ORF">HJG59_012802</name>
</gene>
<accession>A0A7J8HE48</accession>
<evidence type="ECO:0000313" key="1">
    <source>
        <dbReference type="EMBL" id="KAF6469962.1"/>
    </source>
</evidence>
<sequence>MALGLMSSRTQLLIPTKDPKRVDYLYTGHQQEILLRLRKEKETLRNMVMIFSIRSSRMGR</sequence>
<dbReference type="GO" id="GO:0016757">
    <property type="term" value="F:glycosyltransferase activity"/>
    <property type="evidence" value="ECO:0007669"/>
    <property type="project" value="UniProtKB-KW"/>
</dbReference>
<proteinExistence type="predicted"/>
<protein>
    <submittedName>
        <fullName evidence="1">Nicotinamide phosphoribosyltransferase</fullName>
    </submittedName>
</protein>
<organism evidence="1 2">
    <name type="scientific">Molossus molossus</name>
    <name type="common">Pallas' mastiff bat</name>
    <name type="synonym">Vespertilio molossus</name>
    <dbReference type="NCBI Taxonomy" id="27622"/>
    <lineage>
        <taxon>Eukaryota</taxon>
        <taxon>Metazoa</taxon>
        <taxon>Chordata</taxon>
        <taxon>Craniata</taxon>
        <taxon>Vertebrata</taxon>
        <taxon>Euteleostomi</taxon>
        <taxon>Mammalia</taxon>
        <taxon>Eutheria</taxon>
        <taxon>Laurasiatheria</taxon>
        <taxon>Chiroptera</taxon>
        <taxon>Yangochiroptera</taxon>
        <taxon>Molossidae</taxon>
        <taxon>Molossus</taxon>
    </lineage>
</organism>
<evidence type="ECO:0000313" key="2">
    <source>
        <dbReference type="Proteomes" id="UP000550707"/>
    </source>
</evidence>
<dbReference type="AlphaFoldDB" id="A0A7J8HE48"/>